<evidence type="ECO:0000256" key="2">
    <source>
        <dbReference type="ARBA" id="ARBA00023134"/>
    </source>
</evidence>
<dbReference type="PANTHER" id="PTHR11566">
    <property type="entry name" value="DYNAMIN"/>
    <property type="match status" value="1"/>
</dbReference>
<feature type="domain" description="GED" evidence="3">
    <location>
        <begin position="605"/>
        <end position="695"/>
    </location>
</feature>
<dbReference type="STRING" id="1245748.A0A421DDD2"/>
<dbReference type="CDD" id="cd08771">
    <property type="entry name" value="DLP_1"/>
    <property type="match status" value="1"/>
</dbReference>
<dbReference type="PROSITE" id="PS51388">
    <property type="entry name" value="GED"/>
    <property type="match status" value="1"/>
</dbReference>
<evidence type="ECO:0000256" key="1">
    <source>
        <dbReference type="ARBA" id="ARBA00022741"/>
    </source>
</evidence>
<dbReference type="Proteomes" id="UP000215289">
    <property type="component" value="Unassembled WGS sequence"/>
</dbReference>
<gene>
    <name evidence="5" type="ORF">CFD26_107993</name>
</gene>
<dbReference type="GO" id="GO:0005874">
    <property type="term" value="C:microtubule"/>
    <property type="evidence" value="ECO:0007669"/>
    <property type="project" value="TreeGrafter"/>
</dbReference>
<dbReference type="Gene3D" id="1.20.120.1240">
    <property type="entry name" value="Dynamin, middle domain"/>
    <property type="match status" value="1"/>
</dbReference>
<dbReference type="PROSITE" id="PS51718">
    <property type="entry name" value="G_DYNAMIN_2"/>
    <property type="match status" value="1"/>
</dbReference>
<dbReference type="SMART" id="SM00053">
    <property type="entry name" value="DYNc"/>
    <property type="match status" value="1"/>
</dbReference>
<accession>A0A421DDD2</accession>
<dbReference type="Pfam" id="PF01031">
    <property type="entry name" value="Dynamin_M"/>
    <property type="match status" value="1"/>
</dbReference>
<dbReference type="InterPro" id="IPR020850">
    <property type="entry name" value="GED_dom"/>
</dbReference>
<evidence type="ECO:0000259" key="4">
    <source>
        <dbReference type="PROSITE" id="PS51718"/>
    </source>
</evidence>
<evidence type="ECO:0000313" key="6">
    <source>
        <dbReference type="Proteomes" id="UP000215289"/>
    </source>
</evidence>
<evidence type="ECO:0000259" key="3">
    <source>
        <dbReference type="PROSITE" id="PS51388"/>
    </source>
</evidence>
<feature type="domain" description="Dynamin-type G" evidence="4">
    <location>
        <begin position="38"/>
        <end position="339"/>
    </location>
</feature>
<dbReference type="InterPro" id="IPR022812">
    <property type="entry name" value="Dynamin"/>
</dbReference>
<dbReference type="GO" id="GO:0005739">
    <property type="term" value="C:mitochondrion"/>
    <property type="evidence" value="ECO:0007669"/>
    <property type="project" value="TreeGrafter"/>
</dbReference>
<dbReference type="GO" id="GO:0003924">
    <property type="term" value="F:GTPase activity"/>
    <property type="evidence" value="ECO:0007669"/>
    <property type="project" value="InterPro"/>
</dbReference>
<keyword evidence="2" id="KW-0342">GTP-binding</keyword>
<dbReference type="GO" id="GO:0048312">
    <property type="term" value="P:intracellular distribution of mitochondria"/>
    <property type="evidence" value="ECO:0007669"/>
    <property type="project" value="TreeGrafter"/>
</dbReference>
<name>A0A421DDD2_9EURO</name>
<dbReference type="Gene3D" id="3.40.50.300">
    <property type="entry name" value="P-loop containing nucleotide triphosphate hydrolases"/>
    <property type="match status" value="1"/>
</dbReference>
<dbReference type="InterPro" id="IPR003130">
    <property type="entry name" value="GED"/>
</dbReference>
<dbReference type="GO" id="GO:0016559">
    <property type="term" value="P:peroxisome fission"/>
    <property type="evidence" value="ECO:0007669"/>
    <property type="project" value="TreeGrafter"/>
</dbReference>
<evidence type="ECO:0008006" key="7">
    <source>
        <dbReference type="Google" id="ProtNLM"/>
    </source>
</evidence>
<organism evidence="5 6">
    <name type="scientific">Aspergillus turcosus</name>
    <dbReference type="NCBI Taxonomy" id="1245748"/>
    <lineage>
        <taxon>Eukaryota</taxon>
        <taxon>Fungi</taxon>
        <taxon>Dikarya</taxon>
        <taxon>Ascomycota</taxon>
        <taxon>Pezizomycotina</taxon>
        <taxon>Eurotiomycetes</taxon>
        <taxon>Eurotiomycetidae</taxon>
        <taxon>Eurotiales</taxon>
        <taxon>Aspergillaceae</taxon>
        <taxon>Aspergillus</taxon>
        <taxon>Aspergillus subgen. Fumigati</taxon>
    </lineage>
</organism>
<dbReference type="EMBL" id="NIDN02000020">
    <property type="protein sequence ID" value="RLM00109.1"/>
    <property type="molecule type" value="Genomic_DNA"/>
</dbReference>
<dbReference type="GO" id="GO:0000266">
    <property type="term" value="P:mitochondrial fission"/>
    <property type="evidence" value="ECO:0007669"/>
    <property type="project" value="TreeGrafter"/>
</dbReference>
<dbReference type="Pfam" id="PF00350">
    <property type="entry name" value="Dynamin_N"/>
    <property type="match status" value="1"/>
</dbReference>
<dbReference type="OrthoDB" id="415706at2759"/>
<reference evidence="5 6" key="1">
    <citation type="submission" date="2018-08" db="EMBL/GenBank/DDBJ databases">
        <title>Draft genome sequences of two Aspergillus turcosus clinical strains isolated from bronchoalveolar lavage fluid: one azole-susceptible and the other azole-resistant.</title>
        <authorList>
            <person name="Parent-Michaud M."/>
            <person name="Dufresne P.J."/>
            <person name="Fournier E."/>
            <person name="Martineau C."/>
            <person name="Moreira S."/>
            <person name="Perkins V."/>
            <person name="De Repentigny L."/>
            <person name="Dufresne S.F."/>
        </authorList>
    </citation>
    <scope>NUCLEOTIDE SEQUENCE [LARGE SCALE GENOMIC DNA]</scope>
    <source>
        <strain evidence="5">HMR AF 1038</strain>
    </source>
</reference>
<keyword evidence="6" id="KW-1185">Reference proteome</keyword>
<dbReference type="GO" id="GO:0006897">
    <property type="term" value="P:endocytosis"/>
    <property type="evidence" value="ECO:0007669"/>
    <property type="project" value="TreeGrafter"/>
</dbReference>
<dbReference type="GO" id="GO:0005525">
    <property type="term" value="F:GTP binding"/>
    <property type="evidence" value="ECO:0007669"/>
    <property type="project" value="InterPro"/>
</dbReference>
<dbReference type="InterPro" id="IPR030381">
    <property type="entry name" value="G_DYNAMIN_dom"/>
</dbReference>
<comment type="caution">
    <text evidence="5">The sequence shown here is derived from an EMBL/GenBank/DDBJ whole genome shotgun (WGS) entry which is preliminary data.</text>
</comment>
<dbReference type="FunFam" id="3.40.50.300:FF:001425">
    <property type="entry name" value="Dynamin GTPase, putative"/>
    <property type="match status" value="1"/>
</dbReference>
<sequence>MGKLNSLMLSDIDDFDTGGRARLLETIDRLRELGINESVSLPQLVVVGDQSSGKSSLLEGMTGFCFPVASDLCTRFVTQIVLIRAPESEAGVRVTIIPGPTAQTDDEYKAHLLGFERKMAEDDFGSDDLRQIFNEAAKHMGVPGPDTEDLKNLDKRFSDDILRIEIFGPQHRNLSVVDVPGLFHNPTDDQTEEDRETIRKLIKSYLNDKRTIILAVMDARNNFANQEVFSMAQAADPAGARTVGIITKCDALEPGDEGRVLKIARNEDAKLTHGWFAVRNRSTKDIKDGMTIEERHKREKEFFCTVAPWSSLRSDRVGIKPLKGFLGQLLYTHIRGEFPHVVKDIEEFLLDAREELDQLGPSRQTASDQRRYLTQIATRYERDVSNALSGSYGSYLQGNSSLKLRMHIRNLNDEFAEEMARDGHTKVFQNLDGEPDEEYERPGRAEDDIYEWIRNVYRDSRGAELPGMVNPSVLESMFRQQTVAWKPIASKYIRKVARAVDDFNQTIFDKLIGDEGIRDHLMARLREQNQAAVKRAADELTSLLQGERGGILQTVNHYFAQTLSNIRQERIFSRLKANGFRDAYYDLSLKQLVGAVHLSNEDQAVEDIHDILKAYYKVARKRFTDNVILQVAERHLLGVNGPVKTLSPEFVMNLGDSELDHIAGESYVTSSMRNDLASKVDRFQKALQIAKSANI</sequence>
<dbReference type="PANTHER" id="PTHR11566:SF21">
    <property type="entry name" value="DYNAMIN RELATED PROTEIN 1, ISOFORM A"/>
    <property type="match status" value="1"/>
</dbReference>
<dbReference type="GO" id="GO:0016020">
    <property type="term" value="C:membrane"/>
    <property type="evidence" value="ECO:0007669"/>
    <property type="project" value="TreeGrafter"/>
</dbReference>
<dbReference type="InterPro" id="IPR045063">
    <property type="entry name" value="Dynamin_N"/>
</dbReference>
<dbReference type="InterPro" id="IPR000375">
    <property type="entry name" value="Dynamin_stalk"/>
</dbReference>
<keyword evidence="1" id="KW-0547">Nucleotide-binding</keyword>
<proteinExistence type="predicted"/>
<protein>
    <recommendedName>
        <fullName evidence="7">GED domain-containing protein</fullName>
    </recommendedName>
</protein>
<dbReference type="PRINTS" id="PR00195">
    <property type="entry name" value="DYNAMIN"/>
</dbReference>
<dbReference type="InterPro" id="IPR027417">
    <property type="entry name" value="P-loop_NTPase"/>
</dbReference>
<dbReference type="Pfam" id="PF02212">
    <property type="entry name" value="GED"/>
    <property type="match status" value="1"/>
</dbReference>
<dbReference type="SUPFAM" id="SSF52540">
    <property type="entry name" value="P-loop containing nucleoside triphosphate hydrolases"/>
    <property type="match status" value="1"/>
</dbReference>
<evidence type="ECO:0000313" key="5">
    <source>
        <dbReference type="EMBL" id="RLM00109.1"/>
    </source>
</evidence>
<dbReference type="AlphaFoldDB" id="A0A421DDD2"/>
<dbReference type="InterPro" id="IPR001401">
    <property type="entry name" value="Dynamin_GTPase"/>
</dbReference>
<dbReference type="GO" id="GO:0008017">
    <property type="term" value="F:microtubule binding"/>
    <property type="evidence" value="ECO:0007669"/>
    <property type="project" value="TreeGrafter"/>
</dbReference>